<dbReference type="RefSeq" id="WP_379045150.1">
    <property type="nucleotide sequence ID" value="NZ_JBHULZ010000023.1"/>
</dbReference>
<reference evidence="8" key="1">
    <citation type="journal article" date="2019" name="Int. J. Syst. Evol. Microbiol.">
        <title>The Global Catalogue of Microorganisms (GCM) 10K type strain sequencing project: providing services to taxonomists for standard genome sequencing and annotation.</title>
        <authorList>
            <consortium name="The Broad Institute Genomics Platform"/>
            <consortium name="The Broad Institute Genome Sequencing Center for Infectious Disease"/>
            <person name="Wu L."/>
            <person name="Ma J."/>
        </authorList>
    </citation>
    <scope>NUCLEOTIDE SEQUENCE [LARGE SCALE GENOMIC DNA]</scope>
    <source>
        <strain evidence="8">KCTC 42255</strain>
    </source>
</reference>
<dbReference type="InterPro" id="IPR010432">
    <property type="entry name" value="RDD"/>
</dbReference>
<feature type="transmembrane region" description="Helical" evidence="5">
    <location>
        <begin position="76"/>
        <end position="104"/>
    </location>
</feature>
<feature type="transmembrane region" description="Helical" evidence="5">
    <location>
        <begin position="124"/>
        <end position="144"/>
    </location>
</feature>
<evidence type="ECO:0000256" key="2">
    <source>
        <dbReference type="ARBA" id="ARBA00022692"/>
    </source>
</evidence>
<proteinExistence type="predicted"/>
<keyword evidence="2 5" id="KW-0812">Transmembrane</keyword>
<evidence type="ECO:0000256" key="1">
    <source>
        <dbReference type="ARBA" id="ARBA00004141"/>
    </source>
</evidence>
<evidence type="ECO:0000313" key="7">
    <source>
        <dbReference type="EMBL" id="MFD2697390.1"/>
    </source>
</evidence>
<evidence type="ECO:0000256" key="5">
    <source>
        <dbReference type="SAM" id="Phobius"/>
    </source>
</evidence>
<keyword evidence="8" id="KW-1185">Reference proteome</keyword>
<evidence type="ECO:0000259" key="6">
    <source>
        <dbReference type="Pfam" id="PF06271"/>
    </source>
</evidence>
<keyword evidence="3 5" id="KW-1133">Transmembrane helix</keyword>
<evidence type="ECO:0000256" key="3">
    <source>
        <dbReference type="ARBA" id="ARBA00022989"/>
    </source>
</evidence>
<evidence type="ECO:0000256" key="4">
    <source>
        <dbReference type="ARBA" id="ARBA00023136"/>
    </source>
</evidence>
<dbReference type="EMBL" id="JBHULZ010000023">
    <property type="protein sequence ID" value="MFD2697390.1"/>
    <property type="molecule type" value="Genomic_DNA"/>
</dbReference>
<feature type="domain" description="RDD" evidence="6">
    <location>
        <begin position="45"/>
        <end position="133"/>
    </location>
</feature>
<protein>
    <submittedName>
        <fullName evidence="7">RDD family protein</fullName>
    </submittedName>
</protein>
<comment type="caution">
    <text evidence="7">The sequence shown here is derived from an EMBL/GenBank/DDBJ whole genome shotgun (WGS) entry which is preliminary data.</text>
</comment>
<keyword evidence="4 5" id="KW-0472">Membrane</keyword>
<feature type="transmembrane region" description="Helical" evidence="5">
    <location>
        <begin position="46"/>
        <end position="64"/>
    </location>
</feature>
<organism evidence="7 8">
    <name type="scientific">Mesonia sediminis</name>
    <dbReference type="NCBI Taxonomy" id="1703946"/>
    <lineage>
        <taxon>Bacteria</taxon>
        <taxon>Pseudomonadati</taxon>
        <taxon>Bacteroidota</taxon>
        <taxon>Flavobacteriia</taxon>
        <taxon>Flavobacteriales</taxon>
        <taxon>Flavobacteriaceae</taxon>
        <taxon>Mesonia</taxon>
    </lineage>
</organism>
<accession>A0ABW5SC45</accession>
<gene>
    <name evidence="7" type="ORF">ACFSQ0_05255</name>
</gene>
<dbReference type="Proteomes" id="UP001597357">
    <property type="component" value="Unassembled WGS sequence"/>
</dbReference>
<name>A0ABW5SC45_9FLAO</name>
<dbReference type="Pfam" id="PF06271">
    <property type="entry name" value="RDD"/>
    <property type="match status" value="1"/>
</dbReference>
<evidence type="ECO:0000313" key="8">
    <source>
        <dbReference type="Proteomes" id="UP001597357"/>
    </source>
</evidence>
<comment type="subcellular location">
    <subcellularLocation>
        <location evidence="1">Membrane</location>
        <topology evidence="1">Multi-pass membrane protein</topology>
    </subcellularLocation>
</comment>
<sequence>MKISELTEFRKVNRPTKKIIDGKRVYEKIEFELKYDPNIKNDSYRLFAKILDILIGIFLLYLLIKNDVIKLTPTVYFLPFFLIFLNSVMESIFGSSIGKFILWIEVVNDKCEHLTLLKSVERNFYSFLLFFSFPILRGALADTLDYYDKKMEKKHIYIISKRKKRRIKAMLNKKNTPNN</sequence>